<reference evidence="2" key="1">
    <citation type="submission" date="2023-03" db="EMBL/GenBank/DDBJ databases">
        <title>Massive genome expansion in bonnet fungi (Mycena s.s.) driven by repeated elements and novel gene families across ecological guilds.</title>
        <authorList>
            <consortium name="Lawrence Berkeley National Laboratory"/>
            <person name="Harder C.B."/>
            <person name="Miyauchi S."/>
            <person name="Viragh M."/>
            <person name="Kuo A."/>
            <person name="Thoen E."/>
            <person name="Andreopoulos B."/>
            <person name="Lu D."/>
            <person name="Skrede I."/>
            <person name="Drula E."/>
            <person name="Henrissat B."/>
            <person name="Morin E."/>
            <person name="Kohler A."/>
            <person name="Barry K."/>
            <person name="LaButti K."/>
            <person name="Morin E."/>
            <person name="Salamov A."/>
            <person name="Lipzen A."/>
            <person name="Mereny Z."/>
            <person name="Hegedus B."/>
            <person name="Baldrian P."/>
            <person name="Stursova M."/>
            <person name="Weitz H."/>
            <person name="Taylor A."/>
            <person name="Grigoriev I.V."/>
            <person name="Nagy L.G."/>
            <person name="Martin F."/>
            <person name="Kauserud H."/>
        </authorList>
    </citation>
    <scope>NUCLEOTIDE SEQUENCE</scope>
    <source>
        <strain evidence="2">CBHHK002</strain>
    </source>
</reference>
<gene>
    <name evidence="2" type="ORF">DFH08DRAFT_815073</name>
</gene>
<proteinExistence type="predicted"/>
<feature type="transmembrane region" description="Helical" evidence="1">
    <location>
        <begin position="106"/>
        <end position="127"/>
    </location>
</feature>
<name>A0AAD7EJJ9_9AGAR</name>
<keyword evidence="1" id="KW-0472">Membrane</keyword>
<sequence length="256" mass="28481">MERYYIIGATAFTLASTVPPYAAGQFGWSENARSCWYCNPDPEKVKQWILGTDTAPMITLAVGELIAFLMILGYFLFWRQTRVDSDGTYFEDIPTPRSPIVMYKNIILRIGLYPLVSCLINIPASILDIRVTISPDFTYAEGLGVTATISDAGLLSCRVLVYSLLALADPSFIRAIQEIRHSRVPNNDERFAASMAAERAVPVGGQMHQGDNGVDDAELPLGNMHFQLSKLERGKHIEGRDRDGAIEDELEFTQQI</sequence>
<feature type="transmembrane region" description="Helical" evidence="1">
    <location>
        <begin position="57"/>
        <end position="77"/>
    </location>
</feature>
<comment type="caution">
    <text evidence="2">The sequence shown here is derived from an EMBL/GenBank/DDBJ whole genome shotgun (WGS) entry which is preliminary data.</text>
</comment>
<keyword evidence="1" id="KW-1133">Transmembrane helix</keyword>
<dbReference type="AlphaFoldDB" id="A0AAD7EJJ9"/>
<protein>
    <submittedName>
        <fullName evidence="2">Uncharacterized protein</fullName>
    </submittedName>
</protein>
<accession>A0AAD7EJJ9</accession>
<organism evidence="2 3">
    <name type="scientific">Mycena albidolilacea</name>
    <dbReference type="NCBI Taxonomy" id="1033008"/>
    <lineage>
        <taxon>Eukaryota</taxon>
        <taxon>Fungi</taxon>
        <taxon>Dikarya</taxon>
        <taxon>Basidiomycota</taxon>
        <taxon>Agaricomycotina</taxon>
        <taxon>Agaricomycetes</taxon>
        <taxon>Agaricomycetidae</taxon>
        <taxon>Agaricales</taxon>
        <taxon>Marasmiineae</taxon>
        <taxon>Mycenaceae</taxon>
        <taxon>Mycena</taxon>
    </lineage>
</organism>
<dbReference type="EMBL" id="JARIHO010000036">
    <property type="protein sequence ID" value="KAJ7330988.1"/>
    <property type="molecule type" value="Genomic_DNA"/>
</dbReference>
<evidence type="ECO:0000313" key="3">
    <source>
        <dbReference type="Proteomes" id="UP001218218"/>
    </source>
</evidence>
<keyword evidence="1" id="KW-0812">Transmembrane</keyword>
<keyword evidence="3" id="KW-1185">Reference proteome</keyword>
<evidence type="ECO:0000256" key="1">
    <source>
        <dbReference type="SAM" id="Phobius"/>
    </source>
</evidence>
<dbReference type="Proteomes" id="UP001218218">
    <property type="component" value="Unassembled WGS sequence"/>
</dbReference>
<evidence type="ECO:0000313" key="2">
    <source>
        <dbReference type="EMBL" id="KAJ7330988.1"/>
    </source>
</evidence>